<evidence type="ECO:0000313" key="3">
    <source>
        <dbReference type="Proteomes" id="UP000673375"/>
    </source>
</evidence>
<dbReference type="RefSeq" id="WP_209555843.1">
    <property type="nucleotide sequence ID" value="NZ_JAEDXU010000001.1"/>
</dbReference>
<keyword evidence="3" id="KW-1185">Reference proteome</keyword>
<dbReference type="Proteomes" id="UP000673375">
    <property type="component" value="Unassembled WGS sequence"/>
</dbReference>
<gene>
    <name evidence="2" type="ORF">I6N96_02100</name>
</gene>
<evidence type="ECO:0000313" key="2">
    <source>
        <dbReference type="EMBL" id="MBP1045056.1"/>
    </source>
</evidence>
<sequence>MTEEQEKRTVTIALENIESDFLEKRRYYEDEGERLVYEQNQLNRSLDEFADSTTYYLRKFGVEESELSSSRRMIENGREELLYEIHKERQRVDNVLEEHKMSYQKERDNLEEQLLEIGRE</sequence>
<comment type="caution">
    <text evidence="2">The sequence shown here is derived from an EMBL/GenBank/DDBJ whole genome shotgun (WGS) entry which is preliminary data.</text>
</comment>
<organism evidence="2 3">
    <name type="scientific">Enterococcus larvae</name>
    <dbReference type="NCBI Taxonomy" id="2794352"/>
    <lineage>
        <taxon>Bacteria</taxon>
        <taxon>Bacillati</taxon>
        <taxon>Bacillota</taxon>
        <taxon>Bacilli</taxon>
        <taxon>Lactobacillales</taxon>
        <taxon>Enterococcaceae</taxon>
        <taxon>Enterococcus</taxon>
    </lineage>
</organism>
<name>A0ABS4CFZ1_9ENTE</name>
<keyword evidence="1" id="KW-0175">Coiled coil</keyword>
<dbReference type="EMBL" id="JAEDXU010000001">
    <property type="protein sequence ID" value="MBP1045056.1"/>
    <property type="molecule type" value="Genomic_DNA"/>
</dbReference>
<accession>A0ABS4CFZ1</accession>
<feature type="coiled-coil region" evidence="1">
    <location>
        <begin position="78"/>
        <end position="120"/>
    </location>
</feature>
<proteinExistence type="predicted"/>
<evidence type="ECO:0000256" key="1">
    <source>
        <dbReference type="SAM" id="Coils"/>
    </source>
</evidence>
<protein>
    <submittedName>
        <fullName evidence="2">Uncharacterized protein</fullName>
    </submittedName>
</protein>
<reference evidence="2 3" key="1">
    <citation type="submission" date="2020-12" db="EMBL/GenBank/DDBJ databases">
        <title>Vagococcus allomyrinae sp. nov. and Enterococcus lavae sp. nov., isolated from the larvae of Allomyrina dichotoma.</title>
        <authorList>
            <person name="Lee S.D."/>
        </authorList>
    </citation>
    <scope>NUCLEOTIDE SEQUENCE [LARGE SCALE GENOMIC DNA]</scope>
    <source>
        <strain evidence="2 3">BWM-S5</strain>
    </source>
</reference>